<feature type="transmembrane region" description="Helical" evidence="7">
    <location>
        <begin position="463"/>
        <end position="488"/>
    </location>
</feature>
<evidence type="ECO:0000256" key="2">
    <source>
        <dbReference type="ARBA" id="ARBA00005381"/>
    </source>
</evidence>
<dbReference type="InterPro" id="IPR029787">
    <property type="entry name" value="Nucleotide_cyclase"/>
</dbReference>
<comment type="subcellular location">
    <subcellularLocation>
        <location evidence="1">Cell envelope</location>
    </subcellularLocation>
</comment>
<evidence type="ECO:0000313" key="10">
    <source>
        <dbReference type="Proteomes" id="UP000779809"/>
    </source>
</evidence>
<dbReference type="GO" id="GO:0035556">
    <property type="term" value="P:intracellular signal transduction"/>
    <property type="evidence" value="ECO:0007669"/>
    <property type="project" value="InterPro"/>
</dbReference>
<dbReference type="PROSITE" id="PS50125">
    <property type="entry name" value="GUANYLATE_CYCLASE_2"/>
    <property type="match status" value="1"/>
</dbReference>
<organism evidence="9 10">
    <name type="scientific">Candidatus Korobacter versatilis</name>
    <dbReference type="NCBI Taxonomy" id="658062"/>
    <lineage>
        <taxon>Bacteria</taxon>
        <taxon>Pseudomonadati</taxon>
        <taxon>Acidobacteriota</taxon>
        <taxon>Terriglobia</taxon>
        <taxon>Terriglobales</taxon>
        <taxon>Candidatus Korobacteraceae</taxon>
        <taxon>Candidatus Korobacter</taxon>
    </lineage>
</organism>
<keyword evidence="6 7" id="KW-0472">Membrane</keyword>
<dbReference type="SMART" id="SM00044">
    <property type="entry name" value="CYCc"/>
    <property type="match status" value="1"/>
</dbReference>
<evidence type="ECO:0000256" key="7">
    <source>
        <dbReference type="SAM" id="Phobius"/>
    </source>
</evidence>
<name>A0A932AB12_9BACT</name>
<feature type="domain" description="Guanylate cyclase" evidence="8">
    <location>
        <begin position="530"/>
        <end position="662"/>
    </location>
</feature>
<dbReference type="SUPFAM" id="SSF55073">
    <property type="entry name" value="Nucleotide cyclase"/>
    <property type="match status" value="1"/>
</dbReference>
<dbReference type="Gene3D" id="3.30.70.1230">
    <property type="entry name" value="Nucleotide cyclase"/>
    <property type="match status" value="1"/>
</dbReference>
<evidence type="ECO:0000256" key="5">
    <source>
        <dbReference type="ARBA" id="ARBA00022989"/>
    </source>
</evidence>
<accession>A0A932AB12</accession>
<reference evidence="9" key="1">
    <citation type="submission" date="2020-07" db="EMBL/GenBank/DDBJ databases">
        <title>Huge and variable diversity of episymbiotic CPR bacteria and DPANN archaea in groundwater ecosystems.</title>
        <authorList>
            <person name="He C.Y."/>
            <person name="Keren R."/>
            <person name="Whittaker M."/>
            <person name="Farag I.F."/>
            <person name="Doudna J."/>
            <person name="Cate J.H.D."/>
            <person name="Banfield J.F."/>
        </authorList>
    </citation>
    <scope>NUCLEOTIDE SEQUENCE</scope>
    <source>
        <strain evidence="9">NC_groundwater_580_Pr5_B-0.1um_64_19</strain>
    </source>
</reference>
<dbReference type="Pfam" id="PF05226">
    <property type="entry name" value="CHASE2"/>
    <property type="match status" value="1"/>
</dbReference>
<dbReference type="GO" id="GO:0006171">
    <property type="term" value="P:cAMP biosynthetic process"/>
    <property type="evidence" value="ECO:0007669"/>
    <property type="project" value="TreeGrafter"/>
</dbReference>
<gene>
    <name evidence="9" type="ORF">HYX28_09090</name>
</gene>
<dbReference type="CDD" id="cd07302">
    <property type="entry name" value="CHD"/>
    <property type="match status" value="1"/>
</dbReference>
<dbReference type="Proteomes" id="UP000779809">
    <property type="component" value="Unassembled WGS sequence"/>
</dbReference>
<evidence type="ECO:0000256" key="3">
    <source>
        <dbReference type="ARBA" id="ARBA00022475"/>
    </source>
</evidence>
<feature type="transmembrane region" description="Helical" evidence="7">
    <location>
        <begin position="414"/>
        <end position="434"/>
    </location>
</feature>
<dbReference type="InterPro" id="IPR001054">
    <property type="entry name" value="A/G_cyclase"/>
</dbReference>
<dbReference type="SMART" id="SM01080">
    <property type="entry name" value="CHASE2"/>
    <property type="match status" value="1"/>
</dbReference>
<keyword evidence="4 7" id="KW-0812">Transmembrane</keyword>
<dbReference type="GO" id="GO:0030313">
    <property type="term" value="C:cell envelope"/>
    <property type="evidence" value="ECO:0007669"/>
    <property type="project" value="UniProtKB-SubCell"/>
</dbReference>
<dbReference type="InterPro" id="IPR050697">
    <property type="entry name" value="Adenylyl/Guanylyl_Cyclase_3/4"/>
</dbReference>
<dbReference type="AlphaFoldDB" id="A0A932AB12"/>
<keyword evidence="3" id="KW-1003">Cell membrane</keyword>
<dbReference type="InterPro" id="IPR007890">
    <property type="entry name" value="CHASE2"/>
</dbReference>
<evidence type="ECO:0000256" key="4">
    <source>
        <dbReference type="ARBA" id="ARBA00022692"/>
    </source>
</evidence>
<dbReference type="FunFam" id="3.30.70.1230:FF:000016">
    <property type="entry name" value="Adenylate/guanylate cyclase domain-containing protein"/>
    <property type="match status" value="1"/>
</dbReference>
<comment type="caution">
    <text evidence="9">The sequence shown here is derived from an EMBL/GenBank/DDBJ whole genome shotgun (WGS) entry which is preliminary data.</text>
</comment>
<dbReference type="PANTHER" id="PTHR43081:SF1">
    <property type="entry name" value="ADENYLATE CYCLASE, TERMINAL-DIFFERENTIATION SPECIFIC"/>
    <property type="match status" value="1"/>
</dbReference>
<dbReference type="Pfam" id="PF00211">
    <property type="entry name" value="Guanylate_cyc"/>
    <property type="match status" value="1"/>
</dbReference>
<protein>
    <submittedName>
        <fullName evidence="9">Adenylate/guanylate cyclase domain-containing protein</fullName>
    </submittedName>
</protein>
<comment type="similarity">
    <text evidence="2">Belongs to the adenylyl cyclase class-3 family.</text>
</comment>
<dbReference type="EMBL" id="JACPNR010000011">
    <property type="protein sequence ID" value="MBI2678924.1"/>
    <property type="molecule type" value="Genomic_DNA"/>
</dbReference>
<dbReference type="PANTHER" id="PTHR43081">
    <property type="entry name" value="ADENYLATE CYCLASE, TERMINAL-DIFFERENTIATION SPECIFIC-RELATED"/>
    <property type="match status" value="1"/>
</dbReference>
<evidence type="ECO:0000256" key="6">
    <source>
        <dbReference type="ARBA" id="ARBA00023136"/>
    </source>
</evidence>
<sequence length="785" mass="87890">MKLLLRQVATGGASFMQKLRRVDYAIAVVVTLASLFVFYKMADGSENPIISFVRNVEQRSLDARFELRGERPHDDRIVIVGMDEKTLHNVGAWPIPRDAYAKLIDKLKQGGARVVAFDVTFPTREKNGGVEALKQLEAQTQNTASPEMAARVHALELASDKDAQLAAAMKRADNVVLGHLFLDKTRVFEMDPKAAQEYYDVAWGKSFPQINAVGIPKGGKLDTGKAFAENGGVVFDGVEPNLKLLAESAKSFGFFNATVDTDGTVRRAMLVARYQELDWFPSLALQTLREAENIQDQDVSMSISPAGLESVKLGRYNIKVPPDGSLLVNYAGPYRTYQHHSMADVLDGTVPPETFKDKIVFLGATALGIGDMRSTPFHGDTYMGVEIHANELDNMLHYDERGRGFLTRGRTQELIDLCFIVFFGMGMGYAFSYLKPLTSTITMAGTLALFTGFEQWEFSHYGVWLSFVVPAATLVANFAAITSFRMIFEEREKRKVRRTFERYVSPGVIRLIEQDPGKYFRAGGEMKDLTIMFSDIRSFTAIAEGLTPNELVELLNEYLGEMTEILFQHWGTLDKYIGDAIMGFWGSPYPQEDHAIRACGAALRMGERLDELNEKWSAEGGKTLNIGIGLNSGPVNVGNMGSDKRFAWTVMGDHVNLASRLEGKTKDYGVRVIISENTYEQVKEAFVTREIDRITVKGKTQPVSIYELMGFIVDQDRHVELINLFASALDAYRRMEWQEAMDKFEEILTVYPGDGPTTALLHRCHHFIMEPPQPGWDGVYEMKTK</sequence>
<evidence type="ECO:0000259" key="8">
    <source>
        <dbReference type="PROSITE" id="PS50125"/>
    </source>
</evidence>
<keyword evidence="5 7" id="KW-1133">Transmembrane helix</keyword>
<dbReference type="GO" id="GO:0004016">
    <property type="term" value="F:adenylate cyclase activity"/>
    <property type="evidence" value="ECO:0007669"/>
    <property type="project" value="UniProtKB-ARBA"/>
</dbReference>
<evidence type="ECO:0000256" key="1">
    <source>
        <dbReference type="ARBA" id="ARBA00004196"/>
    </source>
</evidence>
<proteinExistence type="inferred from homology"/>
<evidence type="ECO:0000313" key="9">
    <source>
        <dbReference type="EMBL" id="MBI2678924.1"/>
    </source>
</evidence>